<evidence type="ECO:0000256" key="11">
    <source>
        <dbReference type="PROSITE-ProRule" id="PRU01360"/>
    </source>
</evidence>
<feature type="chain" id="PRO_5003068643" evidence="13">
    <location>
        <begin position="29"/>
        <end position="693"/>
    </location>
</feature>
<evidence type="ECO:0000256" key="13">
    <source>
        <dbReference type="SAM" id="SignalP"/>
    </source>
</evidence>
<keyword evidence="8 12" id="KW-0798">TonB box</keyword>
<keyword evidence="6" id="KW-0408">Iron</keyword>
<reference key="1">
    <citation type="submission" date="2008-12" db="EMBL/GenBank/DDBJ databases">
        <title>Complete genome sequence of Rhodobacter capsulatus SB1003.</title>
        <authorList>
            <person name="Strnad H."/>
            <person name="Lapidus A."/>
            <person name="Vlcek C."/>
            <person name="Ulbrich P."/>
            <person name="Paces J."/>
            <person name="Maltsev N."/>
            <person name="Kumar V."/>
            <person name="Kogan Y."/>
            <person name="Milgram A."/>
            <person name="Rebrekov D."/>
            <person name="Mazur M."/>
            <person name="Cox R."/>
            <person name="Kyrpides N."/>
            <person name="Kolar M."/>
            <person name="Sachova J."/>
            <person name="Ridl J."/>
            <person name="Ivanova N."/>
            <person name="Kapatral V."/>
            <person name="Los T."/>
            <person name="Lykidis A."/>
            <person name="Mikhailova N."/>
            <person name="Reznik G."/>
            <person name="Vasieva O."/>
            <person name="Fonstein M."/>
            <person name="Paces V."/>
            <person name="Haselkorn R."/>
        </authorList>
    </citation>
    <scope>NUCLEOTIDE SEQUENCE</scope>
    <source>
        <strain>SB1003</strain>
    </source>
</reference>
<keyword evidence="7" id="KW-0406">Ion transport</keyword>
<organism evidence="16 17">
    <name type="scientific">Rhodobacter capsulatus (strain ATCC BAA-309 / NBRC 16581 / SB1003)</name>
    <dbReference type="NCBI Taxonomy" id="272942"/>
    <lineage>
        <taxon>Bacteria</taxon>
        <taxon>Pseudomonadati</taxon>
        <taxon>Pseudomonadota</taxon>
        <taxon>Alphaproteobacteria</taxon>
        <taxon>Rhodobacterales</taxon>
        <taxon>Rhodobacter group</taxon>
        <taxon>Rhodobacter</taxon>
    </lineage>
</organism>
<keyword evidence="9 11" id="KW-0472">Membrane</keyword>
<evidence type="ECO:0000256" key="4">
    <source>
        <dbReference type="ARBA" id="ARBA00022496"/>
    </source>
</evidence>
<dbReference type="Pfam" id="PF07715">
    <property type="entry name" value="Plug"/>
    <property type="match status" value="1"/>
</dbReference>
<evidence type="ECO:0000256" key="8">
    <source>
        <dbReference type="ARBA" id="ARBA00023077"/>
    </source>
</evidence>
<evidence type="ECO:0000256" key="2">
    <source>
        <dbReference type="ARBA" id="ARBA00022448"/>
    </source>
</evidence>
<evidence type="ECO:0000313" key="17">
    <source>
        <dbReference type="Proteomes" id="UP000002361"/>
    </source>
</evidence>
<feature type="domain" description="TonB-dependent receptor plug" evidence="15">
    <location>
        <begin position="52"/>
        <end position="171"/>
    </location>
</feature>
<evidence type="ECO:0000256" key="7">
    <source>
        <dbReference type="ARBA" id="ARBA00023065"/>
    </source>
</evidence>
<dbReference type="OrthoDB" id="7313036at2"/>
<dbReference type="Pfam" id="PF00593">
    <property type="entry name" value="TonB_dep_Rec_b-barrel"/>
    <property type="match status" value="1"/>
</dbReference>
<keyword evidence="4" id="KW-0410">Iron transport</keyword>
<feature type="signal peptide" evidence="13">
    <location>
        <begin position="1"/>
        <end position="28"/>
    </location>
</feature>
<evidence type="ECO:0000259" key="14">
    <source>
        <dbReference type="Pfam" id="PF00593"/>
    </source>
</evidence>
<sequence length="693" mass="74907">MKRLKGARLLRGASIAALCVLSPQTGFAEEGAEEGFSLGTIVITGEKLARSLQRTASSVSALDGAAVAKADEAGKDSLAKAAEGMANVTYPSVGGQGGAPTIRGQDSEGPNSGATAFFGGTVPRMAVSVDGHYLTYNELVWSSAAIWDVDGIEVFRGPQTVAQGANSIAGAMIVTTKDPSFTREGAVQLQYGSDNRRRVSAVVSGPVATDLAARLSVDYSARDTYISYTNPAFALGGTDQDFDAKTLRFKLLWQPAGLSGFEAKLSFAHVDTSRPTWEAAMAPYEDLESTVTGNPSWDLRSNATVLDLSKDFGNGVKIVNSLRVADVQTSRITEPVTSGSAENDQDIVSNETRLTFGDEMATFSGLAGLFLSSTKTDETLNLRGSTVFEDEKRSAGVFTELNYRFAPDWMLTGGLRYQRDDVERRGTTSFTPEVLDYDRSFDAWLPKLALTHDLNDTTSIGAMVSKGYNPGGVTLGFVSRQYVTFEPETVWNYELFGRTKLFDERLDLTGNLFYSRMKNAQRYVTSVIEGGYTDAVTVNADKAESYGMELGFSFAARDDLTLRGNLGLLHTEIVSFENALADYEGHEFGRAPSRTLSLGADWAIRPDVTLAGTVRYTDAYFSDDTNATALLIDAHTVADARVTWTPREDLSLFAYVNNIFDDRSVTNLRSLQGSLQGTVVDPRSVGVGLKMTF</sequence>
<keyword evidence="2 11" id="KW-0813">Transport</keyword>
<protein>
    <submittedName>
        <fullName evidence="16">TonB-dependent receptor</fullName>
    </submittedName>
</protein>
<keyword evidence="10 11" id="KW-0998">Cell outer membrane</keyword>
<feature type="domain" description="TonB-dependent receptor-like beta-barrel" evidence="14">
    <location>
        <begin position="226"/>
        <end position="659"/>
    </location>
</feature>
<evidence type="ECO:0000256" key="12">
    <source>
        <dbReference type="RuleBase" id="RU003357"/>
    </source>
</evidence>
<dbReference type="InterPro" id="IPR036942">
    <property type="entry name" value="Beta-barrel_TonB_sf"/>
</dbReference>
<evidence type="ECO:0000256" key="5">
    <source>
        <dbReference type="ARBA" id="ARBA00022692"/>
    </source>
</evidence>
<dbReference type="Gene3D" id="2.40.170.20">
    <property type="entry name" value="TonB-dependent receptor, beta-barrel domain"/>
    <property type="match status" value="1"/>
</dbReference>
<dbReference type="AlphaFoldDB" id="D5AT83"/>
<evidence type="ECO:0000259" key="15">
    <source>
        <dbReference type="Pfam" id="PF07715"/>
    </source>
</evidence>
<evidence type="ECO:0000256" key="1">
    <source>
        <dbReference type="ARBA" id="ARBA00004571"/>
    </source>
</evidence>
<keyword evidence="16" id="KW-0675">Receptor</keyword>
<evidence type="ECO:0000256" key="3">
    <source>
        <dbReference type="ARBA" id="ARBA00022452"/>
    </source>
</evidence>
<proteinExistence type="inferred from homology"/>
<evidence type="ECO:0000256" key="10">
    <source>
        <dbReference type="ARBA" id="ARBA00023237"/>
    </source>
</evidence>
<accession>D5AT83</accession>
<dbReference type="CDD" id="cd01347">
    <property type="entry name" value="ligand_gated_channel"/>
    <property type="match status" value="1"/>
</dbReference>
<keyword evidence="17" id="KW-1185">Reference proteome</keyword>
<dbReference type="GeneID" id="31490328"/>
<evidence type="ECO:0000256" key="9">
    <source>
        <dbReference type="ARBA" id="ARBA00023136"/>
    </source>
</evidence>
<dbReference type="InterPro" id="IPR012910">
    <property type="entry name" value="Plug_dom"/>
</dbReference>
<dbReference type="KEGG" id="rcp:RCAP_rcc01445"/>
<dbReference type="GO" id="GO:0009279">
    <property type="term" value="C:cell outer membrane"/>
    <property type="evidence" value="ECO:0007669"/>
    <property type="project" value="UniProtKB-SubCell"/>
</dbReference>
<dbReference type="STRING" id="272942.RCAP_rcc01445"/>
<dbReference type="GO" id="GO:0006826">
    <property type="term" value="P:iron ion transport"/>
    <property type="evidence" value="ECO:0007669"/>
    <property type="project" value="UniProtKB-KW"/>
</dbReference>
<evidence type="ECO:0000256" key="6">
    <source>
        <dbReference type="ARBA" id="ARBA00023004"/>
    </source>
</evidence>
<gene>
    <name evidence="16" type="ordered locus">RCAP_rcc01445</name>
</gene>
<dbReference type="InterPro" id="IPR039426">
    <property type="entry name" value="TonB-dep_rcpt-like"/>
</dbReference>
<comment type="subcellular location">
    <subcellularLocation>
        <location evidence="1 11">Cell outer membrane</location>
        <topology evidence="1 11">Multi-pass membrane protein</topology>
    </subcellularLocation>
</comment>
<name>D5AT83_RHOCB</name>
<dbReference type="RefSeq" id="WP_013067169.1">
    <property type="nucleotide sequence ID" value="NC_014034.1"/>
</dbReference>
<evidence type="ECO:0000313" key="16">
    <source>
        <dbReference type="EMBL" id="ADE85190.1"/>
    </source>
</evidence>
<dbReference type="PROSITE" id="PS52016">
    <property type="entry name" value="TONB_DEPENDENT_REC_3"/>
    <property type="match status" value="1"/>
</dbReference>
<dbReference type="EMBL" id="CP001312">
    <property type="protein sequence ID" value="ADE85190.1"/>
    <property type="molecule type" value="Genomic_DNA"/>
</dbReference>
<reference evidence="16 17" key="2">
    <citation type="journal article" date="2010" name="J. Bacteriol.">
        <title>Complete genome sequence of the photosynthetic purple nonsulfur bacterium Rhodobacter capsulatus SB 1003.</title>
        <authorList>
            <person name="Strnad H."/>
            <person name="Lapidus A."/>
            <person name="Paces J."/>
            <person name="Ulbrich P."/>
            <person name="Vlcek C."/>
            <person name="Paces V."/>
            <person name="Haselkorn R."/>
        </authorList>
    </citation>
    <scope>NUCLEOTIDE SEQUENCE [LARGE SCALE GENOMIC DNA]</scope>
    <source>
        <strain evidence="17">ATCC BAA-309 / NBRC 16581 / SB1003</strain>
    </source>
</reference>
<keyword evidence="5 11" id="KW-0812">Transmembrane</keyword>
<dbReference type="PANTHER" id="PTHR32552:SF81">
    <property type="entry name" value="TONB-DEPENDENT OUTER MEMBRANE RECEPTOR"/>
    <property type="match status" value="1"/>
</dbReference>
<keyword evidence="13" id="KW-0732">Signal</keyword>
<dbReference type="SUPFAM" id="SSF56935">
    <property type="entry name" value="Porins"/>
    <property type="match status" value="1"/>
</dbReference>
<comment type="similarity">
    <text evidence="11 12">Belongs to the TonB-dependent receptor family.</text>
</comment>
<dbReference type="PANTHER" id="PTHR32552">
    <property type="entry name" value="FERRICHROME IRON RECEPTOR-RELATED"/>
    <property type="match status" value="1"/>
</dbReference>
<dbReference type="HOGENOM" id="CLU_008287_15_2_5"/>
<dbReference type="InterPro" id="IPR000531">
    <property type="entry name" value="Beta-barrel_TonB"/>
</dbReference>
<dbReference type="Proteomes" id="UP000002361">
    <property type="component" value="Chromosome"/>
</dbReference>
<dbReference type="eggNOG" id="COG4771">
    <property type="taxonomic scope" value="Bacteria"/>
</dbReference>
<dbReference type="Gene3D" id="2.170.130.10">
    <property type="entry name" value="TonB-dependent receptor, plug domain"/>
    <property type="match status" value="1"/>
</dbReference>
<keyword evidence="3 11" id="KW-1134">Transmembrane beta strand</keyword>
<dbReference type="InterPro" id="IPR037066">
    <property type="entry name" value="Plug_dom_sf"/>
</dbReference>